<sequence length="247" mass="28809">MHPADKEYAHYSAIHKQYSRIDYIFIQQNQLTSIQKVEIESAAWSDHGPVTLRMDSPRVRPTSWTWRLQDSLLLDLSVRERVSEDLTCIETTDDQTVTTIWEAHKSVLRGTLMHLASKKKNESQRQMRELMVCINALETQHKLSQLEETYKELLEARRSLLMHITAPYYNSLQHPKAFFYQHVNKGGKLLARMLRGPQGMTQVHKLRTTDGMVTQFPDRIALEIHSFYSSLYSIPQPTLPEERADTR</sequence>
<dbReference type="SUPFAM" id="SSF56219">
    <property type="entry name" value="DNase I-like"/>
    <property type="match status" value="1"/>
</dbReference>
<dbReference type="EMBL" id="OW240914">
    <property type="protein sequence ID" value="CAH2276918.1"/>
    <property type="molecule type" value="Genomic_DNA"/>
</dbReference>
<name>A0AAD1RT09_PELCU</name>
<dbReference type="Proteomes" id="UP001295444">
    <property type="component" value="Chromosome 03"/>
</dbReference>
<protein>
    <submittedName>
        <fullName evidence="2">UDP-Gal:beta c beta 1,4- galactosyltransferase, polypeptide 1, gene 1 isoform X1</fullName>
    </submittedName>
</protein>
<keyword evidence="2" id="KW-0808">Transferase</keyword>
<keyword evidence="3" id="KW-1185">Reference proteome</keyword>
<evidence type="ECO:0000313" key="3">
    <source>
        <dbReference type="Proteomes" id="UP001295444"/>
    </source>
</evidence>
<dbReference type="InterPro" id="IPR036691">
    <property type="entry name" value="Endo/exonu/phosph_ase_sf"/>
</dbReference>
<evidence type="ECO:0000313" key="2">
    <source>
        <dbReference type="EMBL" id="CAH2276918.1"/>
    </source>
</evidence>
<dbReference type="Gene3D" id="3.60.10.10">
    <property type="entry name" value="Endonuclease/exonuclease/phosphatase"/>
    <property type="match status" value="1"/>
</dbReference>
<keyword evidence="1" id="KW-0175">Coiled coil</keyword>
<gene>
    <name evidence="2" type="ORF">PECUL_23A053122</name>
</gene>
<evidence type="ECO:0000256" key="1">
    <source>
        <dbReference type="SAM" id="Coils"/>
    </source>
</evidence>
<feature type="coiled-coil region" evidence="1">
    <location>
        <begin position="120"/>
        <end position="163"/>
    </location>
</feature>
<keyword evidence="2" id="KW-0328">Glycosyltransferase</keyword>
<organism evidence="2 3">
    <name type="scientific">Pelobates cultripes</name>
    <name type="common">Western spadefoot toad</name>
    <dbReference type="NCBI Taxonomy" id="61616"/>
    <lineage>
        <taxon>Eukaryota</taxon>
        <taxon>Metazoa</taxon>
        <taxon>Chordata</taxon>
        <taxon>Craniata</taxon>
        <taxon>Vertebrata</taxon>
        <taxon>Euteleostomi</taxon>
        <taxon>Amphibia</taxon>
        <taxon>Batrachia</taxon>
        <taxon>Anura</taxon>
        <taxon>Pelobatoidea</taxon>
        <taxon>Pelobatidae</taxon>
        <taxon>Pelobates</taxon>
    </lineage>
</organism>
<dbReference type="GO" id="GO:0016757">
    <property type="term" value="F:glycosyltransferase activity"/>
    <property type="evidence" value="ECO:0007669"/>
    <property type="project" value="UniProtKB-KW"/>
</dbReference>
<dbReference type="AlphaFoldDB" id="A0AAD1RT09"/>
<accession>A0AAD1RT09</accession>
<reference evidence="2" key="1">
    <citation type="submission" date="2022-03" db="EMBL/GenBank/DDBJ databases">
        <authorList>
            <person name="Alioto T."/>
            <person name="Alioto T."/>
            <person name="Gomez Garrido J."/>
        </authorList>
    </citation>
    <scope>NUCLEOTIDE SEQUENCE</scope>
</reference>
<proteinExistence type="predicted"/>